<organism evidence="1 2">
    <name type="scientific">Vitis rotundifolia</name>
    <name type="common">Muscadine grape</name>
    <dbReference type="NCBI Taxonomy" id="103349"/>
    <lineage>
        <taxon>Eukaryota</taxon>
        <taxon>Viridiplantae</taxon>
        <taxon>Streptophyta</taxon>
        <taxon>Embryophyta</taxon>
        <taxon>Tracheophyta</taxon>
        <taxon>Spermatophyta</taxon>
        <taxon>Magnoliopsida</taxon>
        <taxon>eudicotyledons</taxon>
        <taxon>Gunneridae</taxon>
        <taxon>Pentapetalae</taxon>
        <taxon>rosids</taxon>
        <taxon>Vitales</taxon>
        <taxon>Vitaceae</taxon>
        <taxon>Viteae</taxon>
        <taxon>Vitis</taxon>
    </lineage>
</organism>
<evidence type="ECO:0000313" key="2">
    <source>
        <dbReference type="Proteomes" id="UP001168098"/>
    </source>
</evidence>
<gene>
    <name evidence="1" type="ORF">PVL29_001058</name>
</gene>
<evidence type="ECO:0000313" key="1">
    <source>
        <dbReference type="EMBL" id="KAJ9709400.1"/>
    </source>
</evidence>
<accession>A0AA39ALV2</accession>
<protein>
    <submittedName>
        <fullName evidence="1">Uncharacterized protein</fullName>
    </submittedName>
</protein>
<sequence>MEVTQDATENAKQNAGTEAALAKESLEISKSEVKQIELMLGNVEAGGSLSHFNTQNSGSNLNLPVPLNKGDTTSISSIKRQESIQIDSANRELTIHGQISQQLPCSIVKQAYSNDLKALELILNMKKMKLKHNLLSTPIHIFWKG</sequence>
<keyword evidence="2" id="KW-1185">Reference proteome</keyword>
<dbReference type="AlphaFoldDB" id="A0AA39ALV2"/>
<comment type="caution">
    <text evidence="1">The sequence shown here is derived from an EMBL/GenBank/DDBJ whole genome shotgun (WGS) entry which is preliminary data.</text>
</comment>
<dbReference type="Proteomes" id="UP001168098">
    <property type="component" value="Unassembled WGS sequence"/>
</dbReference>
<proteinExistence type="predicted"/>
<dbReference type="EMBL" id="JARBHA010000001">
    <property type="protein sequence ID" value="KAJ9709400.1"/>
    <property type="molecule type" value="Genomic_DNA"/>
</dbReference>
<name>A0AA39ALV2_VITRO</name>
<reference evidence="1 2" key="1">
    <citation type="journal article" date="2023" name="BMC Biotechnol.">
        <title>Vitis rotundifolia cv Carlos genome sequencing.</title>
        <authorList>
            <person name="Huff M."/>
            <person name="Hulse-Kemp A."/>
            <person name="Scheffler B."/>
            <person name="Youngblood R."/>
            <person name="Simpson S."/>
            <person name="Babiker E."/>
            <person name="Staton M."/>
        </authorList>
    </citation>
    <scope>NUCLEOTIDE SEQUENCE [LARGE SCALE GENOMIC DNA]</scope>
    <source>
        <tissue evidence="1">Leaf</tissue>
    </source>
</reference>